<keyword evidence="12" id="KW-1185">Reference proteome</keyword>
<dbReference type="FunFam" id="3.40.50.2020:FF:000014">
    <property type="entry name" value="Ribose-phosphate pyrophosphokinase 1"/>
    <property type="match status" value="1"/>
</dbReference>
<dbReference type="SUPFAM" id="SSF53271">
    <property type="entry name" value="PRTase-like"/>
    <property type="match status" value="2"/>
</dbReference>
<keyword evidence="6" id="KW-0067">ATP-binding</keyword>
<evidence type="ECO:0000256" key="8">
    <source>
        <dbReference type="RuleBase" id="RU004324"/>
    </source>
</evidence>
<accession>A0A7L9FET9</accession>
<keyword evidence="2 11" id="KW-0808">Transferase</keyword>
<dbReference type="GO" id="GO:0004749">
    <property type="term" value="F:ribose phosphate diphosphokinase activity"/>
    <property type="evidence" value="ECO:0007669"/>
    <property type="project" value="UniProtKB-EC"/>
</dbReference>
<dbReference type="EMBL" id="CP062310">
    <property type="protein sequence ID" value="QOJ78249.1"/>
    <property type="molecule type" value="Genomic_DNA"/>
</dbReference>
<evidence type="ECO:0000256" key="2">
    <source>
        <dbReference type="ARBA" id="ARBA00022679"/>
    </source>
</evidence>
<name>A0A7L9FET9_9CREN</name>
<dbReference type="CDD" id="cd06223">
    <property type="entry name" value="PRTases_typeI"/>
    <property type="match status" value="1"/>
</dbReference>
<dbReference type="PANTHER" id="PTHR10210">
    <property type="entry name" value="RIBOSE-PHOSPHATE DIPHOSPHOKINASE FAMILY MEMBER"/>
    <property type="match status" value="1"/>
</dbReference>
<gene>
    <name evidence="11" type="primary">prs</name>
    <name evidence="11" type="ORF">IG193_05625</name>
</gene>
<dbReference type="InterPro" id="IPR005946">
    <property type="entry name" value="Rib-P_diPkinase"/>
</dbReference>
<dbReference type="NCBIfam" id="TIGR01251">
    <property type="entry name" value="ribP_PPkin"/>
    <property type="match status" value="1"/>
</dbReference>
<keyword evidence="5 11" id="KW-0418">Kinase</keyword>
<organism evidence="11 12">
    <name type="scientific">Infirmifilum lucidum</name>
    <dbReference type="NCBI Taxonomy" id="2776706"/>
    <lineage>
        <taxon>Archaea</taxon>
        <taxon>Thermoproteota</taxon>
        <taxon>Thermoprotei</taxon>
        <taxon>Thermofilales</taxon>
        <taxon>Thermofilaceae</taxon>
        <taxon>Infirmifilum</taxon>
    </lineage>
</organism>
<evidence type="ECO:0000256" key="1">
    <source>
        <dbReference type="ARBA" id="ARBA00013247"/>
    </source>
</evidence>
<dbReference type="EC" id="2.7.6.1" evidence="1"/>
<evidence type="ECO:0000256" key="6">
    <source>
        <dbReference type="ARBA" id="ARBA00022840"/>
    </source>
</evidence>
<dbReference type="Proteomes" id="UP000594121">
    <property type="component" value="Chromosome"/>
</dbReference>
<dbReference type="Gene3D" id="3.40.50.2020">
    <property type="match status" value="2"/>
</dbReference>
<dbReference type="KEGG" id="thel:IG193_05625"/>
<dbReference type="GO" id="GO:0005524">
    <property type="term" value="F:ATP binding"/>
    <property type="evidence" value="ECO:0007669"/>
    <property type="project" value="UniProtKB-KW"/>
</dbReference>
<dbReference type="GO" id="GO:0000287">
    <property type="term" value="F:magnesium ion binding"/>
    <property type="evidence" value="ECO:0007669"/>
    <property type="project" value="InterPro"/>
</dbReference>
<dbReference type="GO" id="GO:0005737">
    <property type="term" value="C:cytoplasm"/>
    <property type="evidence" value="ECO:0007669"/>
    <property type="project" value="TreeGrafter"/>
</dbReference>
<evidence type="ECO:0000259" key="10">
    <source>
        <dbReference type="Pfam" id="PF13793"/>
    </source>
</evidence>
<dbReference type="Pfam" id="PF13793">
    <property type="entry name" value="Pribosyltran_N"/>
    <property type="match status" value="1"/>
</dbReference>
<evidence type="ECO:0000256" key="7">
    <source>
        <dbReference type="ARBA" id="ARBA00049535"/>
    </source>
</evidence>
<dbReference type="GeneID" id="59149355"/>
<dbReference type="RefSeq" id="WP_192818221.1">
    <property type="nucleotide sequence ID" value="NZ_CP062310.1"/>
</dbReference>
<sequence>MTRQDILILPGQGCAHLGLEVSRILGVPLAPLTSREFPDKEIYVKVPVEVAGKVAVLMVCPGRRPNDALIEALLAARTISRLGAKEIVLVVPYMPYARQDEEFNPGEAVSIKIVSEFLESLGISALVTVDMHLHRFKEVSDVFRVRAFNATVMGELARFVRENYGHDYVVVAPDVEARQWAEAFSRVLNAEYIVLEKERRGDENVEIKGVSGAIRGAVIVDDIISTGSTVATTVSLLRRNSVEEVLVACTHGLFVSGAESKILSAGARDIVTSNTVVNPFARVSAAPPIARALSEIIRE</sequence>
<dbReference type="AlphaFoldDB" id="A0A7L9FET9"/>
<dbReference type="GO" id="GO:0002189">
    <property type="term" value="C:ribose phosphate diphosphokinase complex"/>
    <property type="evidence" value="ECO:0007669"/>
    <property type="project" value="TreeGrafter"/>
</dbReference>
<dbReference type="Pfam" id="PF00156">
    <property type="entry name" value="Pribosyltran"/>
    <property type="match status" value="1"/>
</dbReference>
<dbReference type="GO" id="GO:0016301">
    <property type="term" value="F:kinase activity"/>
    <property type="evidence" value="ECO:0007669"/>
    <property type="project" value="UniProtKB-KW"/>
</dbReference>
<protein>
    <recommendedName>
        <fullName evidence="1">ribose-phosphate diphosphokinase</fullName>
        <ecNumber evidence="1">2.7.6.1</ecNumber>
    </recommendedName>
</protein>
<dbReference type="InterPro" id="IPR029099">
    <property type="entry name" value="Pribosyltran_N"/>
</dbReference>
<comment type="similarity">
    <text evidence="8">Belongs to the ribose-phosphate pyrophosphokinase family.</text>
</comment>
<dbReference type="InterPro" id="IPR029057">
    <property type="entry name" value="PRTase-like"/>
</dbReference>
<reference evidence="11 12" key="1">
    <citation type="submission" date="2020-10" db="EMBL/GenBank/DDBJ databases">
        <title>Thermofilum lucidum 3507LT sp. nov. a novel member of Thermofilaceae family isolated from Chile hot spring, and proposal of description order Thermofilales.</title>
        <authorList>
            <person name="Zayulina K.S."/>
            <person name="Elcheninov A.G."/>
            <person name="Toshchakov S.V."/>
            <person name="Kublanov I.V."/>
        </authorList>
    </citation>
    <scope>NUCLEOTIDE SEQUENCE [LARGE SCALE GENOMIC DNA]</scope>
    <source>
        <strain evidence="11 12">3507LT</strain>
    </source>
</reference>
<evidence type="ECO:0000259" key="9">
    <source>
        <dbReference type="Pfam" id="PF00156"/>
    </source>
</evidence>
<evidence type="ECO:0000256" key="3">
    <source>
        <dbReference type="ARBA" id="ARBA00022727"/>
    </source>
</evidence>
<comment type="catalytic activity">
    <reaction evidence="7">
        <text>D-ribose 5-phosphate + ATP = 5-phospho-alpha-D-ribose 1-diphosphate + AMP + H(+)</text>
        <dbReference type="Rhea" id="RHEA:15609"/>
        <dbReference type="ChEBI" id="CHEBI:15378"/>
        <dbReference type="ChEBI" id="CHEBI:30616"/>
        <dbReference type="ChEBI" id="CHEBI:58017"/>
        <dbReference type="ChEBI" id="CHEBI:78346"/>
        <dbReference type="ChEBI" id="CHEBI:456215"/>
        <dbReference type="EC" id="2.7.6.1"/>
    </reaction>
</comment>
<feature type="domain" description="Phosphoribosyltransferase" evidence="9">
    <location>
        <begin position="153"/>
        <end position="251"/>
    </location>
</feature>
<proteinExistence type="inferred from homology"/>
<dbReference type="InParanoid" id="A0A7L9FET9"/>
<dbReference type="PANTHER" id="PTHR10210:SF32">
    <property type="entry name" value="RIBOSE-PHOSPHATE PYROPHOSPHOKINASE 2"/>
    <property type="match status" value="1"/>
</dbReference>
<dbReference type="GO" id="GO:0006015">
    <property type="term" value="P:5-phosphoribose 1-diphosphate biosynthetic process"/>
    <property type="evidence" value="ECO:0007669"/>
    <property type="project" value="TreeGrafter"/>
</dbReference>
<evidence type="ECO:0000313" key="12">
    <source>
        <dbReference type="Proteomes" id="UP000594121"/>
    </source>
</evidence>
<keyword evidence="3 8" id="KW-0545">Nucleotide biosynthesis</keyword>
<evidence type="ECO:0000256" key="4">
    <source>
        <dbReference type="ARBA" id="ARBA00022741"/>
    </source>
</evidence>
<dbReference type="InterPro" id="IPR000836">
    <property type="entry name" value="PRTase_dom"/>
</dbReference>
<dbReference type="GO" id="GO:0006164">
    <property type="term" value="P:purine nucleotide biosynthetic process"/>
    <property type="evidence" value="ECO:0007669"/>
    <property type="project" value="TreeGrafter"/>
</dbReference>
<evidence type="ECO:0000313" key="11">
    <source>
        <dbReference type="EMBL" id="QOJ78249.1"/>
    </source>
</evidence>
<keyword evidence="4" id="KW-0547">Nucleotide-binding</keyword>
<evidence type="ECO:0000256" key="5">
    <source>
        <dbReference type="ARBA" id="ARBA00022777"/>
    </source>
</evidence>
<dbReference type="SMART" id="SM01400">
    <property type="entry name" value="Pribosyltran_N"/>
    <property type="match status" value="1"/>
</dbReference>
<feature type="domain" description="Ribose-phosphate pyrophosphokinase N-terminal" evidence="10">
    <location>
        <begin position="7"/>
        <end position="122"/>
    </location>
</feature>